<feature type="transmembrane region" description="Helical" evidence="1">
    <location>
        <begin position="122"/>
        <end position="146"/>
    </location>
</feature>
<evidence type="ECO:0000256" key="1">
    <source>
        <dbReference type="SAM" id="Phobius"/>
    </source>
</evidence>
<keyword evidence="3" id="KW-1185">Reference proteome</keyword>
<organism evidence="2 3">
    <name type="scientific">Phyllosticta citribraziliensis</name>
    <dbReference type="NCBI Taxonomy" id="989973"/>
    <lineage>
        <taxon>Eukaryota</taxon>
        <taxon>Fungi</taxon>
        <taxon>Dikarya</taxon>
        <taxon>Ascomycota</taxon>
        <taxon>Pezizomycotina</taxon>
        <taxon>Dothideomycetes</taxon>
        <taxon>Dothideomycetes incertae sedis</taxon>
        <taxon>Botryosphaeriales</taxon>
        <taxon>Phyllostictaceae</taxon>
        <taxon>Phyllosticta</taxon>
    </lineage>
</organism>
<keyword evidence="1" id="KW-0472">Membrane</keyword>
<name>A0ABR1M121_9PEZI</name>
<protein>
    <submittedName>
        <fullName evidence="2">Uncharacterized protein</fullName>
    </submittedName>
</protein>
<reference evidence="2 3" key="1">
    <citation type="submission" date="2024-04" db="EMBL/GenBank/DDBJ databases">
        <title>Phyllosticta paracitricarpa is synonymous to the EU quarantine fungus P. citricarpa based on phylogenomic analyses.</title>
        <authorList>
            <consortium name="Lawrence Berkeley National Laboratory"/>
            <person name="Van ingen-buijs V.A."/>
            <person name="Van westerhoven A.C."/>
            <person name="Haridas S."/>
            <person name="Skiadas P."/>
            <person name="Martin F."/>
            <person name="Groenewald J.Z."/>
            <person name="Crous P.W."/>
            <person name="Seidl M.F."/>
        </authorList>
    </citation>
    <scope>NUCLEOTIDE SEQUENCE [LARGE SCALE GENOMIC DNA]</scope>
    <source>
        <strain evidence="2 3">CPC 17464</strain>
    </source>
</reference>
<keyword evidence="1" id="KW-1133">Transmembrane helix</keyword>
<dbReference type="GeneID" id="92027847"/>
<comment type="caution">
    <text evidence="2">The sequence shown here is derived from an EMBL/GenBank/DDBJ whole genome shotgun (WGS) entry which is preliminary data.</text>
</comment>
<proteinExistence type="predicted"/>
<dbReference type="EMBL" id="JBBPEH010000003">
    <property type="protein sequence ID" value="KAK7541149.1"/>
    <property type="molecule type" value="Genomic_DNA"/>
</dbReference>
<evidence type="ECO:0000313" key="3">
    <source>
        <dbReference type="Proteomes" id="UP001360953"/>
    </source>
</evidence>
<dbReference type="RefSeq" id="XP_066658080.1">
    <property type="nucleotide sequence ID" value="XM_066794941.1"/>
</dbReference>
<keyword evidence="1" id="KW-0812">Transmembrane</keyword>
<evidence type="ECO:0000313" key="2">
    <source>
        <dbReference type="EMBL" id="KAK7541149.1"/>
    </source>
</evidence>
<sequence length="163" mass="18470">MEMEEAHEGLLFRRQLERKNSSSAFHDICPPLPHHRLLTRSSSRLTAPPTNPFPCLMPSREMHRRKSLGPFLCLCRGPRGMASVFPASGWSPCHNAHSRKGNEARTEGVAVGRAGPLEVRRLGWLVLSLWTHVLGFRFFVVALLPLRPRKIESKLQSPRKHPT</sequence>
<gene>
    <name evidence="2" type="ORF">J3D65DRAFT_269052</name>
</gene>
<dbReference type="Proteomes" id="UP001360953">
    <property type="component" value="Unassembled WGS sequence"/>
</dbReference>
<accession>A0ABR1M121</accession>